<evidence type="ECO:0000313" key="3">
    <source>
        <dbReference type="Proteomes" id="UP001159363"/>
    </source>
</evidence>
<accession>A0ABQ9I7M5</accession>
<feature type="compositionally biased region" description="Pro residues" evidence="1">
    <location>
        <begin position="318"/>
        <end position="331"/>
    </location>
</feature>
<dbReference type="EMBL" id="JARBHB010000002">
    <property type="protein sequence ID" value="KAJ8892653.1"/>
    <property type="molecule type" value="Genomic_DNA"/>
</dbReference>
<gene>
    <name evidence="2" type="ORF">PR048_005234</name>
</gene>
<organism evidence="2 3">
    <name type="scientific">Dryococelus australis</name>
    <dbReference type="NCBI Taxonomy" id="614101"/>
    <lineage>
        <taxon>Eukaryota</taxon>
        <taxon>Metazoa</taxon>
        <taxon>Ecdysozoa</taxon>
        <taxon>Arthropoda</taxon>
        <taxon>Hexapoda</taxon>
        <taxon>Insecta</taxon>
        <taxon>Pterygota</taxon>
        <taxon>Neoptera</taxon>
        <taxon>Polyneoptera</taxon>
        <taxon>Phasmatodea</taxon>
        <taxon>Verophasmatodea</taxon>
        <taxon>Anareolatae</taxon>
        <taxon>Phasmatidae</taxon>
        <taxon>Eurycanthinae</taxon>
        <taxon>Dryococelus</taxon>
    </lineage>
</organism>
<protein>
    <submittedName>
        <fullName evidence="2">Uncharacterized protein</fullName>
    </submittedName>
</protein>
<dbReference type="Proteomes" id="UP001159363">
    <property type="component" value="Chromosome 2"/>
</dbReference>
<comment type="caution">
    <text evidence="2">The sequence shown here is derived from an EMBL/GenBank/DDBJ whole genome shotgun (WGS) entry which is preliminary data.</text>
</comment>
<proteinExistence type="predicted"/>
<reference evidence="2 3" key="1">
    <citation type="submission" date="2023-02" db="EMBL/GenBank/DDBJ databases">
        <title>LHISI_Scaffold_Assembly.</title>
        <authorList>
            <person name="Stuart O.P."/>
            <person name="Cleave R."/>
            <person name="Magrath M.J.L."/>
            <person name="Mikheyev A.S."/>
        </authorList>
    </citation>
    <scope>NUCLEOTIDE SEQUENCE [LARGE SCALE GENOMIC DNA]</scope>
    <source>
        <strain evidence="2">Daus_M_001</strain>
        <tissue evidence="2">Leg muscle</tissue>
    </source>
</reference>
<name>A0ABQ9I7M5_9NEOP</name>
<feature type="region of interest" description="Disordered" evidence="1">
    <location>
        <begin position="350"/>
        <end position="399"/>
    </location>
</feature>
<evidence type="ECO:0000256" key="1">
    <source>
        <dbReference type="SAM" id="MobiDB-lite"/>
    </source>
</evidence>
<sequence length="399" mass="43842">MHERVTLVSSIVTAAERGWGESRFTREYCLSKKRNTSSVTWFSFLQRHALNKVLPYTASPTTVAQILFSLFNFAIAIMAKATSGFVATGIHPHNPNIFTDEDFFTRRARTEWQVQSIKVPLHLLVLVTQIRSQDKGYQWDVRSWKTALIWLDDLGEGGGGGLGSLVRGTREHGRGGERVDVWQAGRGRRGTQSGGRRSPRYLRWEGASRHLVARYGALLRGAPITSFFATVSGGPLSAACHLAPEPRTGPADRPERAHLLADDSGTPWKGHFPYAGTQRLQQARYTTVKVPTPPPLTRSPEVEKTMLQQGRGTASTPRLPPIGRPDAPPTRRPQECHCVPASEARLPPLVRAVKRPISKSTSSESGSDHSGHGPPAIPIDVTVTSRVEVKARPPVCKRG</sequence>
<feature type="region of interest" description="Disordered" evidence="1">
    <location>
        <begin position="307"/>
        <end position="335"/>
    </location>
</feature>
<keyword evidence="3" id="KW-1185">Reference proteome</keyword>
<feature type="compositionally biased region" description="Polar residues" evidence="1">
    <location>
        <begin position="307"/>
        <end position="316"/>
    </location>
</feature>
<evidence type="ECO:0000313" key="2">
    <source>
        <dbReference type="EMBL" id="KAJ8892653.1"/>
    </source>
</evidence>